<dbReference type="RefSeq" id="WP_064853241.1">
    <property type="nucleotide sequence ID" value="NZ_LZIN01000003.1"/>
</dbReference>
<dbReference type="SUPFAM" id="SSF53649">
    <property type="entry name" value="Alkaline phosphatase-like"/>
    <property type="match status" value="1"/>
</dbReference>
<organism evidence="2 3">
    <name type="scientific">Mycolicibacter sinensis (strain JDM601)</name>
    <name type="common">Mycobacterium sinense</name>
    <dbReference type="NCBI Taxonomy" id="875328"/>
    <lineage>
        <taxon>Bacteria</taxon>
        <taxon>Bacillati</taxon>
        <taxon>Actinomycetota</taxon>
        <taxon>Actinomycetes</taxon>
        <taxon>Mycobacteriales</taxon>
        <taxon>Mycobacteriaceae</taxon>
        <taxon>Mycolicibacter</taxon>
    </lineage>
</organism>
<gene>
    <name evidence="2" type="ORF">A5771_19760</name>
</gene>
<reference evidence="3" key="1">
    <citation type="submission" date="2016-06" db="EMBL/GenBank/DDBJ databases">
        <authorList>
            <person name="Sutton G."/>
            <person name="Brinkac L."/>
            <person name="Sanka R."/>
            <person name="Adams M."/>
            <person name="Lau E."/>
            <person name="Mehaffy C."/>
            <person name="Tameris M."/>
            <person name="Hatherill M."/>
            <person name="Hanekom W."/>
            <person name="Mahomed H."/>
            <person name="Mcshane H."/>
        </authorList>
    </citation>
    <scope>NUCLEOTIDE SEQUENCE [LARGE SCALE GENOMIC DNA]</scope>
    <source>
        <strain evidence="3">852014-51077_SCH5608930-a</strain>
    </source>
</reference>
<dbReference type="Proteomes" id="UP000093985">
    <property type="component" value="Unassembled WGS sequence"/>
</dbReference>
<comment type="caution">
    <text evidence="2">The sequence shown here is derived from an EMBL/GenBank/DDBJ whole genome shotgun (WGS) entry which is preliminary data.</text>
</comment>
<dbReference type="InterPro" id="IPR017850">
    <property type="entry name" value="Alkaline_phosphatase_core_sf"/>
</dbReference>
<dbReference type="Gene3D" id="3.40.720.10">
    <property type="entry name" value="Alkaline Phosphatase, subunit A"/>
    <property type="match status" value="1"/>
</dbReference>
<dbReference type="AlphaFoldDB" id="A0A1A2F345"/>
<evidence type="ECO:0000313" key="2">
    <source>
        <dbReference type="EMBL" id="OBG10860.1"/>
    </source>
</evidence>
<name>A0A1A2F345_MYCSD</name>
<sequence>MMTNAKELFRELRRDVILYELNEVPWRVVDYYIERRPDSHLAALVRGGESLTTRHDDSLHLSPWRTWPSLHTSTYDHNSFDLGQDPATFRGDPIWDVADRAGLSVGIFGPMQSWPARQFRSGGFYIPDTFSQDSKTYPAALERFQRFNLAMTFEQGFSSNMPLKPTALLAAGFDLVRRGLTLRSAYTLVAQLVSEKRDSRYKARRSALQALPAFDLYWRLHQTYRPRLSIFFTNHVAGMMHRYWGDAMPDYAYEYETDDVYGDFIMTAMDYTDRQLGRIRKHLAANPASMLVIAASMGQGPIPTGFTDRDLFVLEDPAQLLSRLGLKPAEVRLAMYPGISLVFADEAEAREAIIPLESVRTDNGGQLFSSAELPCRQEGRSVTFMINLDAEAGQRTRLRYLPLGADAEAIGMPAELGLAVRQRLGGGNTAYHIPDGMLLAYGAGIAPDSSRREVDVLDVAPSLLANLLNVPPARTMRGSPSLFTYGRLHSPSDTSDSRTPA</sequence>
<dbReference type="EMBL" id="LZIN01000003">
    <property type="protein sequence ID" value="OBG10860.1"/>
    <property type="molecule type" value="Genomic_DNA"/>
</dbReference>
<evidence type="ECO:0000256" key="1">
    <source>
        <dbReference type="SAM" id="MobiDB-lite"/>
    </source>
</evidence>
<feature type="compositionally biased region" description="Polar residues" evidence="1">
    <location>
        <begin position="491"/>
        <end position="501"/>
    </location>
</feature>
<protein>
    <submittedName>
        <fullName evidence="2">Uncharacterized protein</fullName>
    </submittedName>
</protein>
<proteinExistence type="predicted"/>
<feature type="region of interest" description="Disordered" evidence="1">
    <location>
        <begin position="479"/>
        <end position="501"/>
    </location>
</feature>
<accession>A0A1A2F345</accession>
<evidence type="ECO:0000313" key="3">
    <source>
        <dbReference type="Proteomes" id="UP000093985"/>
    </source>
</evidence>